<proteinExistence type="predicted"/>
<feature type="domain" description="CheR-type methyltransferase" evidence="5">
    <location>
        <begin position="1"/>
        <end position="286"/>
    </location>
</feature>
<keyword evidence="4" id="KW-0802">TPR repeat</keyword>
<evidence type="ECO:0000256" key="3">
    <source>
        <dbReference type="ARBA" id="ARBA00022691"/>
    </source>
</evidence>
<dbReference type="InterPro" id="IPR022642">
    <property type="entry name" value="CheR_C"/>
</dbReference>
<reference evidence="6 7" key="1">
    <citation type="journal article" date="2019" name="Front. Microbiol.">
        <title>Genomes of Neutrophilic Sulfur-Oxidizing Chemolithoautotrophs Representing 9 Proteobacterial Species From 8 Genera.</title>
        <authorList>
            <person name="Watanabe T."/>
            <person name="Kojima H."/>
            <person name="Umezawa K."/>
            <person name="Hori C."/>
            <person name="Takasuka T.E."/>
            <person name="Kato Y."/>
            <person name="Fukui M."/>
        </authorList>
    </citation>
    <scope>NUCLEOTIDE SEQUENCE [LARGE SCALE GENOMIC DNA]</scope>
    <source>
        <strain evidence="6 7">TTN</strain>
    </source>
</reference>
<keyword evidence="7" id="KW-1185">Reference proteome</keyword>
<dbReference type="OrthoDB" id="9816309at2"/>
<name>A0A401JBX3_9PROT</name>
<evidence type="ECO:0000256" key="4">
    <source>
        <dbReference type="PROSITE-ProRule" id="PRU00339"/>
    </source>
</evidence>
<comment type="caution">
    <text evidence="6">The sequence shown here is derived from an EMBL/GenBank/DDBJ whole genome shotgun (WGS) entry which is preliminary data.</text>
</comment>
<dbReference type="SUPFAM" id="SSF48452">
    <property type="entry name" value="TPR-like"/>
    <property type="match status" value="1"/>
</dbReference>
<accession>A0A401JBX3</accession>
<dbReference type="EMBL" id="BGOW01000004">
    <property type="protein sequence ID" value="GBL45064.1"/>
    <property type="molecule type" value="Genomic_DNA"/>
</dbReference>
<gene>
    <name evidence="6" type="ORF">SFMTTN_0868</name>
</gene>
<evidence type="ECO:0000313" key="6">
    <source>
        <dbReference type="EMBL" id="GBL45064.1"/>
    </source>
</evidence>
<keyword evidence="3" id="KW-0949">S-adenosyl-L-methionine</keyword>
<dbReference type="GO" id="GO:0032259">
    <property type="term" value="P:methylation"/>
    <property type="evidence" value="ECO:0007669"/>
    <property type="project" value="UniProtKB-KW"/>
</dbReference>
<dbReference type="SMART" id="SM00028">
    <property type="entry name" value="TPR"/>
    <property type="match status" value="3"/>
</dbReference>
<dbReference type="Pfam" id="PF13414">
    <property type="entry name" value="TPR_11"/>
    <property type="match status" value="1"/>
</dbReference>
<dbReference type="Pfam" id="PF01739">
    <property type="entry name" value="CheR"/>
    <property type="match status" value="1"/>
</dbReference>
<dbReference type="InterPro" id="IPR050903">
    <property type="entry name" value="Bact_Chemotaxis_MeTrfase"/>
</dbReference>
<evidence type="ECO:0000259" key="5">
    <source>
        <dbReference type="PROSITE" id="PS50123"/>
    </source>
</evidence>
<dbReference type="GO" id="GO:0008757">
    <property type="term" value="F:S-adenosylmethionine-dependent methyltransferase activity"/>
    <property type="evidence" value="ECO:0007669"/>
    <property type="project" value="InterPro"/>
</dbReference>
<dbReference type="Proteomes" id="UP000286806">
    <property type="component" value="Unassembled WGS sequence"/>
</dbReference>
<dbReference type="Gene3D" id="3.40.50.150">
    <property type="entry name" value="Vaccinia Virus protein VP39"/>
    <property type="match status" value="1"/>
</dbReference>
<dbReference type="InterPro" id="IPR000780">
    <property type="entry name" value="CheR_MeTrfase"/>
</dbReference>
<organism evidence="6 7">
    <name type="scientific">Sulfuriferula multivorans</name>
    <dbReference type="NCBI Taxonomy" id="1559896"/>
    <lineage>
        <taxon>Bacteria</taxon>
        <taxon>Pseudomonadati</taxon>
        <taxon>Pseudomonadota</taxon>
        <taxon>Betaproteobacteria</taxon>
        <taxon>Nitrosomonadales</taxon>
        <taxon>Sulfuricellaceae</taxon>
        <taxon>Sulfuriferula</taxon>
    </lineage>
</organism>
<sequence length="485" mass="53450">MQNIRPPFPDSLLSSLSDFLAVQTGLYFPKKRWSDLERGIAAAARQFGLPDAQACAHWLLSAPLTRSQIETLASHLTVGETYFFREKRSFEALEQHILPALLHAREHSEPRLRIWSAGCSTGEEAYSIAMLLDQLIPDPEKWNITILATDINPAFLGKAAAGVYGEWSFRDTPAWIRARHFKHGKNAPFEILPRIRKRVTLSYLNLADDVYPSLTNNTNAMDVIFCRNVLMYFTAARAKQVIENFHRSLVDGGWLIVSPVETSTSLFSGFAVVSFPGAVLYRKLANSESPAVATTCPAAVPGLLPETLPPEYLVGDAILSIPLHEALLSLDRPAEQPGEAPLVEVNDNAAPSRTARACANQGKLTEAAEWCEKAVAADKLNPAHPYLLATIRQEQGHYDLAVQALMRALYLDPDFVLAHFGLGNLRLAQGRHREAERHFRNALALLHRHPRDEPLAESDGLSAGRLVEIITSVLSSLPRAAAVGV</sequence>
<evidence type="ECO:0000256" key="2">
    <source>
        <dbReference type="ARBA" id="ARBA00022679"/>
    </source>
</evidence>
<protein>
    <submittedName>
        <fullName evidence="6">Chemotaxis protein methyltransferase CheR</fullName>
    </submittedName>
</protein>
<dbReference type="SMART" id="SM00138">
    <property type="entry name" value="MeTrc"/>
    <property type="match status" value="1"/>
</dbReference>
<keyword evidence="1 6" id="KW-0489">Methyltransferase</keyword>
<feature type="repeat" description="TPR" evidence="4">
    <location>
        <begin position="416"/>
        <end position="449"/>
    </location>
</feature>
<dbReference type="SUPFAM" id="SSF53335">
    <property type="entry name" value="S-adenosyl-L-methionine-dependent methyltransferases"/>
    <property type="match status" value="1"/>
</dbReference>
<evidence type="ECO:0000256" key="1">
    <source>
        <dbReference type="ARBA" id="ARBA00022603"/>
    </source>
</evidence>
<dbReference type="InterPro" id="IPR029063">
    <property type="entry name" value="SAM-dependent_MTases_sf"/>
</dbReference>
<dbReference type="PANTHER" id="PTHR24422">
    <property type="entry name" value="CHEMOTAXIS PROTEIN METHYLTRANSFERASE"/>
    <property type="match status" value="1"/>
</dbReference>
<dbReference type="Gene3D" id="1.25.40.10">
    <property type="entry name" value="Tetratricopeptide repeat domain"/>
    <property type="match status" value="1"/>
</dbReference>
<dbReference type="PANTHER" id="PTHR24422:SF19">
    <property type="entry name" value="CHEMOTAXIS PROTEIN METHYLTRANSFERASE"/>
    <property type="match status" value="1"/>
</dbReference>
<evidence type="ECO:0000313" key="7">
    <source>
        <dbReference type="Proteomes" id="UP000286806"/>
    </source>
</evidence>
<dbReference type="PRINTS" id="PR00996">
    <property type="entry name" value="CHERMTFRASE"/>
</dbReference>
<dbReference type="PROSITE" id="PS50123">
    <property type="entry name" value="CHER"/>
    <property type="match status" value="1"/>
</dbReference>
<dbReference type="RefSeq" id="WP_124703899.1">
    <property type="nucleotide sequence ID" value="NZ_BGOW01000004.1"/>
</dbReference>
<dbReference type="AlphaFoldDB" id="A0A401JBX3"/>
<dbReference type="Pfam" id="PF13432">
    <property type="entry name" value="TPR_16"/>
    <property type="match status" value="1"/>
</dbReference>
<keyword evidence="2 6" id="KW-0808">Transferase</keyword>
<dbReference type="InterPro" id="IPR011990">
    <property type="entry name" value="TPR-like_helical_dom_sf"/>
</dbReference>
<feature type="repeat" description="TPR" evidence="4">
    <location>
        <begin position="382"/>
        <end position="415"/>
    </location>
</feature>
<dbReference type="PROSITE" id="PS50005">
    <property type="entry name" value="TPR"/>
    <property type="match status" value="2"/>
</dbReference>
<dbReference type="InterPro" id="IPR019734">
    <property type="entry name" value="TPR_rpt"/>
</dbReference>